<reference evidence="6" key="1">
    <citation type="submission" date="2018-05" db="EMBL/GenBank/DDBJ databases">
        <authorList>
            <person name="Du Z."/>
            <person name="Wang X."/>
        </authorList>
    </citation>
    <scope>NUCLEOTIDE SEQUENCE [LARGE SCALE GENOMIC DNA]</scope>
    <source>
        <strain evidence="6">CQN31</strain>
    </source>
</reference>
<comment type="caution">
    <text evidence="5">The sequence shown here is derived from an EMBL/GenBank/DDBJ whole genome shotgun (WGS) entry which is preliminary data.</text>
</comment>
<dbReference type="Pfam" id="PF00005">
    <property type="entry name" value="ABC_tran"/>
    <property type="match status" value="1"/>
</dbReference>
<dbReference type="PROSITE" id="PS00211">
    <property type="entry name" value="ABC_TRANSPORTER_1"/>
    <property type="match status" value="1"/>
</dbReference>
<dbReference type="Proteomes" id="UP000245765">
    <property type="component" value="Unassembled WGS sequence"/>
</dbReference>
<dbReference type="SMART" id="SM00382">
    <property type="entry name" value="AAA"/>
    <property type="match status" value="1"/>
</dbReference>
<dbReference type="InterPro" id="IPR003593">
    <property type="entry name" value="AAA+_ATPase"/>
</dbReference>
<dbReference type="InterPro" id="IPR017871">
    <property type="entry name" value="ABC_transporter-like_CS"/>
</dbReference>
<dbReference type="GO" id="GO:0022857">
    <property type="term" value="F:transmembrane transporter activity"/>
    <property type="evidence" value="ECO:0007669"/>
    <property type="project" value="InterPro"/>
</dbReference>
<dbReference type="Gene3D" id="3.40.50.300">
    <property type="entry name" value="P-loop containing nucleotide triphosphate hydrolases"/>
    <property type="match status" value="1"/>
</dbReference>
<organism evidence="5 6">
    <name type="scientific">Falsiroseomonas bella</name>
    <dbReference type="NCBI Taxonomy" id="2184016"/>
    <lineage>
        <taxon>Bacteria</taxon>
        <taxon>Pseudomonadati</taxon>
        <taxon>Pseudomonadota</taxon>
        <taxon>Alphaproteobacteria</taxon>
        <taxon>Acetobacterales</taxon>
        <taxon>Roseomonadaceae</taxon>
        <taxon>Falsiroseomonas</taxon>
    </lineage>
</organism>
<dbReference type="GO" id="GO:0043190">
    <property type="term" value="C:ATP-binding cassette (ABC) transporter complex"/>
    <property type="evidence" value="ECO:0007669"/>
    <property type="project" value="InterPro"/>
</dbReference>
<dbReference type="PANTHER" id="PTHR42781:SF4">
    <property type="entry name" value="SPERMIDINE_PUTRESCINE IMPORT ATP-BINDING PROTEIN POTA"/>
    <property type="match status" value="1"/>
</dbReference>
<dbReference type="InterPro" id="IPR008995">
    <property type="entry name" value="Mo/tungstate-bd_C_term_dom"/>
</dbReference>
<dbReference type="SUPFAM" id="SSF50331">
    <property type="entry name" value="MOP-like"/>
    <property type="match status" value="1"/>
</dbReference>
<gene>
    <name evidence="5" type="ORF">DFH01_00125</name>
</gene>
<keyword evidence="1" id="KW-0813">Transport</keyword>
<dbReference type="RefSeq" id="WP_109868386.1">
    <property type="nucleotide sequence ID" value="NZ_QGNA01000001.1"/>
</dbReference>
<evidence type="ECO:0000256" key="1">
    <source>
        <dbReference type="ARBA" id="ARBA00022448"/>
    </source>
</evidence>
<dbReference type="GO" id="GO:0005524">
    <property type="term" value="F:ATP binding"/>
    <property type="evidence" value="ECO:0007669"/>
    <property type="project" value="UniProtKB-KW"/>
</dbReference>
<dbReference type="InterPro" id="IPR003439">
    <property type="entry name" value="ABC_transporter-like_ATP-bd"/>
</dbReference>
<evidence type="ECO:0000256" key="3">
    <source>
        <dbReference type="ARBA" id="ARBA00022840"/>
    </source>
</evidence>
<keyword evidence="3 5" id="KW-0067">ATP-binding</keyword>
<dbReference type="FunFam" id="3.40.50.300:FF:000425">
    <property type="entry name" value="Probable ABC transporter, ATP-binding subunit"/>
    <property type="match status" value="1"/>
</dbReference>
<keyword evidence="2" id="KW-0547">Nucleotide-binding</keyword>
<dbReference type="InterPro" id="IPR050093">
    <property type="entry name" value="ABC_SmlMolc_Importer"/>
</dbReference>
<protein>
    <submittedName>
        <fullName evidence="5">Polyamine ABC transporter ATP-binding protein</fullName>
    </submittedName>
</protein>
<evidence type="ECO:0000313" key="5">
    <source>
        <dbReference type="EMBL" id="PWS37764.1"/>
    </source>
</evidence>
<evidence type="ECO:0000256" key="2">
    <source>
        <dbReference type="ARBA" id="ARBA00022741"/>
    </source>
</evidence>
<dbReference type="OrthoDB" id="9802264at2"/>
<dbReference type="PROSITE" id="PS50893">
    <property type="entry name" value="ABC_TRANSPORTER_2"/>
    <property type="match status" value="1"/>
</dbReference>
<proteinExistence type="predicted"/>
<dbReference type="SUPFAM" id="SSF52540">
    <property type="entry name" value="P-loop containing nucleoside triphosphate hydrolases"/>
    <property type="match status" value="1"/>
</dbReference>
<dbReference type="Pfam" id="PF08402">
    <property type="entry name" value="TOBE_2"/>
    <property type="match status" value="1"/>
</dbReference>
<dbReference type="PANTHER" id="PTHR42781">
    <property type="entry name" value="SPERMIDINE/PUTRESCINE IMPORT ATP-BINDING PROTEIN POTA"/>
    <property type="match status" value="1"/>
</dbReference>
<dbReference type="GO" id="GO:0015697">
    <property type="term" value="P:quaternary ammonium group transport"/>
    <property type="evidence" value="ECO:0007669"/>
    <property type="project" value="UniProtKB-ARBA"/>
</dbReference>
<dbReference type="GO" id="GO:0016887">
    <property type="term" value="F:ATP hydrolysis activity"/>
    <property type="evidence" value="ECO:0007669"/>
    <property type="project" value="InterPro"/>
</dbReference>
<dbReference type="InterPro" id="IPR027417">
    <property type="entry name" value="P-loop_NTPase"/>
</dbReference>
<accession>A0A317FF82</accession>
<keyword evidence="6" id="KW-1185">Reference proteome</keyword>
<sequence>MSVAETRPGPAPHLAAAGLVKRFGSFTALDRVELSAQRGELLTLLGPSGCGKTTLLRVIAGFLQHDEGTLRLAGRSLDGTPPEARNFGMVFQSYAIFPHLSVAENVAYGLRARRVPREAAERKVAAALERVRLGNLGARYPDALSGGQKQRVGLARAMVIEPDLLLMDEPLSNLDAKLRIEMRDEIRRMQRELGITTIYVTHDQEEALAISDRIAVMERGHIRQFATPREVFESPAHAFVAEFVGGCNWLDATLLQDGAGAAARIGAGAAFALPAATRGAEGPARAALRTEDLRLATPEDPPGCCLEGRVGSLAYLGPRTRMRVIIGPGDAAVEADLPSALPLPNEGEPVRLSFEPHRLRVFAPESGVRIA</sequence>
<evidence type="ECO:0000259" key="4">
    <source>
        <dbReference type="PROSITE" id="PS50893"/>
    </source>
</evidence>
<feature type="domain" description="ABC transporter" evidence="4">
    <location>
        <begin position="14"/>
        <end position="244"/>
    </location>
</feature>
<dbReference type="InterPro" id="IPR013611">
    <property type="entry name" value="Transp-assoc_OB_typ2"/>
</dbReference>
<dbReference type="AlphaFoldDB" id="A0A317FF82"/>
<dbReference type="EMBL" id="QGNA01000001">
    <property type="protein sequence ID" value="PWS37764.1"/>
    <property type="molecule type" value="Genomic_DNA"/>
</dbReference>
<name>A0A317FF82_9PROT</name>
<evidence type="ECO:0000313" key="6">
    <source>
        <dbReference type="Proteomes" id="UP000245765"/>
    </source>
</evidence>